<dbReference type="PANTHER" id="PTHR47926:SF506">
    <property type="entry name" value="TETRATRICOPEPTIDE REPEAT-LIKE SUPERFAMILY PROTEIN ISOFORM 1"/>
    <property type="match status" value="1"/>
</dbReference>
<proteinExistence type="inferred from homology"/>
<dbReference type="InterPro" id="IPR002885">
    <property type="entry name" value="PPR_rpt"/>
</dbReference>
<dbReference type="Pfam" id="PF14432">
    <property type="entry name" value="DYW_deaminase"/>
    <property type="match status" value="1"/>
</dbReference>
<feature type="repeat" description="PPR" evidence="3">
    <location>
        <begin position="156"/>
        <end position="190"/>
    </location>
</feature>
<dbReference type="Pfam" id="PF13041">
    <property type="entry name" value="PPR_2"/>
    <property type="match status" value="1"/>
</dbReference>
<dbReference type="InterPro" id="IPR032867">
    <property type="entry name" value="DYW_dom"/>
</dbReference>
<evidence type="ECO:0000256" key="2">
    <source>
        <dbReference type="ARBA" id="ARBA00022737"/>
    </source>
</evidence>
<dbReference type="GO" id="GO:0003723">
    <property type="term" value="F:RNA binding"/>
    <property type="evidence" value="ECO:0007669"/>
    <property type="project" value="InterPro"/>
</dbReference>
<dbReference type="PROSITE" id="PS51375">
    <property type="entry name" value="PPR"/>
    <property type="match status" value="2"/>
</dbReference>
<dbReference type="NCBIfam" id="TIGR00756">
    <property type="entry name" value="PPR"/>
    <property type="match status" value="1"/>
</dbReference>
<reference evidence="5" key="1">
    <citation type="submission" date="2019-09" db="EMBL/GenBank/DDBJ databases">
        <title>Draft genome information of white flower Hibiscus syriacus.</title>
        <authorList>
            <person name="Kim Y.-M."/>
        </authorList>
    </citation>
    <scope>NUCLEOTIDE SEQUENCE [LARGE SCALE GENOMIC DNA]</scope>
    <source>
        <strain evidence="5">YM2019G1</strain>
    </source>
</reference>
<feature type="domain" description="DYW" evidence="4">
    <location>
        <begin position="413"/>
        <end position="505"/>
    </location>
</feature>
<comment type="caution">
    <text evidence="5">The sequence shown here is derived from an EMBL/GenBank/DDBJ whole genome shotgun (WGS) entry which is preliminary data.</text>
</comment>
<dbReference type="InterPro" id="IPR046960">
    <property type="entry name" value="PPR_At4g14850-like_plant"/>
</dbReference>
<accession>A0A6A2XU98</accession>
<protein>
    <submittedName>
        <fullName evidence="5">Detected protein of confused Function</fullName>
    </submittedName>
</protein>
<dbReference type="Pfam" id="PF20431">
    <property type="entry name" value="E_motif"/>
    <property type="match status" value="1"/>
</dbReference>
<dbReference type="GO" id="GO:0099402">
    <property type="term" value="P:plant organ development"/>
    <property type="evidence" value="ECO:0007669"/>
    <property type="project" value="UniProtKB-ARBA"/>
</dbReference>
<gene>
    <name evidence="5" type="ORF">F3Y22_tig00111402pilonHSYRG00995</name>
</gene>
<evidence type="ECO:0000259" key="4">
    <source>
        <dbReference type="Pfam" id="PF14432"/>
    </source>
</evidence>
<keyword evidence="6" id="KW-1185">Reference proteome</keyword>
<keyword evidence="2" id="KW-0677">Repeat</keyword>
<dbReference type="InterPro" id="IPR011990">
    <property type="entry name" value="TPR-like_helical_dom_sf"/>
</dbReference>
<sequence length="505" mass="57089">MCTKFDLVDCARYLFDHLPNSSVMPSEFHVSSLITACDRTCCQSWEMRKEEISCTENTFATVITACSFLETNYWDLGLKDLGMYSEAGSSDDAEFVFKEMPERDLILEFHDDMLCLHGSLVVGYASITMYAKSGMMVEAKKVCQMMPSEIKLLDKNTISWNAIIAANAHHGLEEEVLKCIAKMRNAGIDLDQFSFSEGLAAVAKLAALEEGQQLHCLAVKLGFDWILLSRLSWNILISAFARHGYFQKARETFNEMLEMGVKPDHVTFVSLLSACSHEGLVDEGRLIEAKTFISEMPVPPDALVCRTLLASCKTHGNLELGRKAAEHLIKLDPSDDSAYVLYSNVCATTGKWGAVEDVRRQMGSYNIKKKPAFSWVKLKNEVVWFRMGDQTHPQTNEIYAKLGELKKLIKEAGYVPDTSYALQDTDEEQREHNLWNHSEKLALAFGLTNIPSGSTIKVFRNLRVCGDCHSVYKFVNGIKRRKIVLRDPNRFHHFSDGQCSCRDYW</sequence>
<comment type="similarity">
    <text evidence="1">Belongs to the PPR family. PCMP-H subfamily.</text>
</comment>
<dbReference type="EMBL" id="VEPZ02001331">
    <property type="protein sequence ID" value="KAE8679213.1"/>
    <property type="molecule type" value="Genomic_DNA"/>
</dbReference>
<dbReference type="FunFam" id="1.25.40.10:FF:000158">
    <property type="entry name" value="pentatricopeptide repeat-containing protein At2g33680"/>
    <property type="match status" value="1"/>
</dbReference>
<organism evidence="5 6">
    <name type="scientific">Hibiscus syriacus</name>
    <name type="common">Rose of Sharon</name>
    <dbReference type="NCBI Taxonomy" id="106335"/>
    <lineage>
        <taxon>Eukaryota</taxon>
        <taxon>Viridiplantae</taxon>
        <taxon>Streptophyta</taxon>
        <taxon>Embryophyta</taxon>
        <taxon>Tracheophyta</taxon>
        <taxon>Spermatophyta</taxon>
        <taxon>Magnoliopsida</taxon>
        <taxon>eudicotyledons</taxon>
        <taxon>Gunneridae</taxon>
        <taxon>Pentapetalae</taxon>
        <taxon>rosids</taxon>
        <taxon>malvids</taxon>
        <taxon>Malvales</taxon>
        <taxon>Malvaceae</taxon>
        <taxon>Malvoideae</taxon>
        <taxon>Hibiscus</taxon>
    </lineage>
</organism>
<evidence type="ECO:0000313" key="5">
    <source>
        <dbReference type="EMBL" id="KAE8679213.1"/>
    </source>
</evidence>
<dbReference type="AlphaFoldDB" id="A0A6A2XU98"/>
<dbReference type="Proteomes" id="UP000436088">
    <property type="component" value="Unassembled WGS sequence"/>
</dbReference>
<dbReference type="InterPro" id="IPR046848">
    <property type="entry name" value="E_motif"/>
</dbReference>
<dbReference type="PANTHER" id="PTHR47926">
    <property type="entry name" value="PENTATRICOPEPTIDE REPEAT-CONTAINING PROTEIN"/>
    <property type="match status" value="1"/>
</dbReference>
<name>A0A6A2XU98_HIBSY</name>
<dbReference type="Pfam" id="PF01535">
    <property type="entry name" value="PPR"/>
    <property type="match status" value="3"/>
</dbReference>
<feature type="repeat" description="PPR" evidence="3">
    <location>
        <begin position="229"/>
        <end position="263"/>
    </location>
</feature>
<evidence type="ECO:0000256" key="3">
    <source>
        <dbReference type="PROSITE-ProRule" id="PRU00708"/>
    </source>
</evidence>
<evidence type="ECO:0000256" key="1">
    <source>
        <dbReference type="ARBA" id="ARBA00006643"/>
    </source>
</evidence>
<dbReference type="GO" id="GO:0008270">
    <property type="term" value="F:zinc ion binding"/>
    <property type="evidence" value="ECO:0007669"/>
    <property type="project" value="InterPro"/>
</dbReference>
<dbReference type="GO" id="GO:0009451">
    <property type="term" value="P:RNA modification"/>
    <property type="evidence" value="ECO:0007669"/>
    <property type="project" value="InterPro"/>
</dbReference>
<dbReference type="Gene3D" id="1.25.40.10">
    <property type="entry name" value="Tetratricopeptide repeat domain"/>
    <property type="match status" value="2"/>
</dbReference>
<evidence type="ECO:0000313" key="6">
    <source>
        <dbReference type="Proteomes" id="UP000436088"/>
    </source>
</evidence>